<dbReference type="PANTHER" id="PTHR46167">
    <property type="entry name" value="N-LYSINE METHYLTRANSFERASE KMT5A"/>
    <property type="match status" value="1"/>
</dbReference>
<accession>A0ABV0VJC2</accession>
<evidence type="ECO:0000259" key="2">
    <source>
        <dbReference type="PROSITE" id="PS50280"/>
    </source>
</evidence>
<evidence type="ECO:0000256" key="1">
    <source>
        <dbReference type="SAM" id="MobiDB-lite"/>
    </source>
</evidence>
<dbReference type="EMBL" id="JAHRIQ010110236">
    <property type="protein sequence ID" value="MEQ2257350.1"/>
    <property type="molecule type" value="Genomic_DNA"/>
</dbReference>
<dbReference type="InterPro" id="IPR046341">
    <property type="entry name" value="SET_dom_sf"/>
</dbReference>
<sequence length="109" mass="12032">MMHSSVDAAREDGSLGRLVNDHAVNPNSKMKVTRVDGRPHLCLFALKDIGPGEEVTYNCGDSDWPWRNKVFRSVAILSQVILSALNTTLKVISSCSTHSFNIFKNKSQA</sequence>
<comment type="caution">
    <text evidence="3">The sequence shown here is derived from an EMBL/GenBank/DDBJ whole genome shotgun (WGS) entry which is preliminary data.</text>
</comment>
<evidence type="ECO:0000313" key="3">
    <source>
        <dbReference type="EMBL" id="MEQ2257350.1"/>
    </source>
</evidence>
<dbReference type="InterPro" id="IPR051760">
    <property type="entry name" value="KMT5A"/>
</dbReference>
<organism evidence="3 4">
    <name type="scientific">Ilyodon furcidens</name>
    <name type="common">goldbreast splitfin</name>
    <dbReference type="NCBI Taxonomy" id="33524"/>
    <lineage>
        <taxon>Eukaryota</taxon>
        <taxon>Metazoa</taxon>
        <taxon>Chordata</taxon>
        <taxon>Craniata</taxon>
        <taxon>Vertebrata</taxon>
        <taxon>Euteleostomi</taxon>
        <taxon>Actinopterygii</taxon>
        <taxon>Neopterygii</taxon>
        <taxon>Teleostei</taxon>
        <taxon>Neoteleostei</taxon>
        <taxon>Acanthomorphata</taxon>
        <taxon>Ovalentaria</taxon>
        <taxon>Atherinomorphae</taxon>
        <taxon>Cyprinodontiformes</taxon>
        <taxon>Goodeidae</taxon>
        <taxon>Ilyodon</taxon>
    </lineage>
</organism>
<keyword evidence="4" id="KW-1185">Reference proteome</keyword>
<dbReference type="SUPFAM" id="SSF82199">
    <property type="entry name" value="SET domain"/>
    <property type="match status" value="1"/>
</dbReference>
<dbReference type="PROSITE" id="PS50280">
    <property type="entry name" value="SET"/>
    <property type="match status" value="1"/>
</dbReference>
<dbReference type="PANTHER" id="PTHR46167:SF1">
    <property type="entry name" value="N-LYSINE METHYLTRANSFERASE KMT5A"/>
    <property type="match status" value="1"/>
</dbReference>
<name>A0ABV0VJC2_9TELE</name>
<dbReference type="Gene3D" id="2.170.270.10">
    <property type="entry name" value="SET domain"/>
    <property type="match status" value="1"/>
</dbReference>
<dbReference type="InterPro" id="IPR001214">
    <property type="entry name" value="SET_dom"/>
</dbReference>
<feature type="region of interest" description="Disordered" evidence="1">
    <location>
        <begin position="1"/>
        <end position="22"/>
    </location>
</feature>
<protein>
    <recommendedName>
        <fullName evidence="2">SET domain-containing protein</fullName>
    </recommendedName>
</protein>
<gene>
    <name evidence="3" type="ORF">ILYODFUR_033976</name>
</gene>
<reference evidence="3 4" key="1">
    <citation type="submission" date="2021-06" db="EMBL/GenBank/DDBJ databases">
        <authorList>
            <person name="Palmer J.M."/>
        </authorList>
    </citation>
    <scope>NUCLEOTIDE SEQUENCE [LARGE SCALE GENOMIC DNA]</scope>
    <source>
        <strain evidence="4">if_2019</strain>
        <tissue evidence="3">Muscle</tissue>
    </source>
</reference>
<dbReference type="Pfam" id="PF00856">
    <property type="entry name" value="SET"/>
    <property type="match status" value="1"/>
</dbReference>
<evidence type="ECO:0000313" key="4">
    <source>
        <dbReference type="Proteomes" id="UP001482620"/>
    </source>
</evidence>
<proteinExistence type="predicted"/>
<feature type="domain" description="SET" evidence="2">
    <location>
        <begin position="1"/>
        <end position="60"/>
    </location>
</feature>
<dbReference type="Proteomes" id="UP001482620">
    <property type="component" value="Unassembled WGS sequence"/>
</dbReference>